<dbReference type="InterPro" id="IPR053136">
    <property type="entry name" value="UTP_pyrophosphatase-like"/>
</dbReference>
<dbReference type="KEGG" id="xfh:XFHB_02320"/>
<dbReference type="PANTHER" id="PTHR30399:SF1">
    <property type="entry name" value="UTP PYROPHOSPHATASE"/>
    <property type="match status" value="1"/>
</dbReference>
<dbReference type="InterPro" id="IPR002725">
    <property type="entry name" value="YgjP-like_metallopeptidase"/>
</dbReference>
<evidence type="ECO:0000259" key="1">
    <source>
        <dbReference type="Pfam" id="PF01863"/>
    </source>
</evidence>
<protein>
    <submittedName>
        <fullName evidence="2">M48 family metallopeptidase</fullName>
    </submittedName>
</protein>
<reference evidence="3" key="1">
    <citation type="submission" date="2014-11" db="EMBL/GenBank/DDBJ databases">
        <title>Xylella fastidiosa Hib4 Genome Sequencing.</title>
        <authorList>
            <person name="Pierry P.M."/>
            <person name="da Silva A.M."/>
        </authorList>
    </citation>
    <scope>NUCLEOTIDE SEQUENCE [LARGE SCALE GENOMIC DNA]</scope>
    <source>
        <strain evidence="3">Hib4</strain>
    </source>
</reference>
<dbReference type="EMBL" id="CP009885">
    <property type="protein sequence ID" value="ALR05880.1"/>
    <property type="molecule type" value="Genomic_DNA"/>
</dbReference>
<name>A0ABC8ABN9_XYLFS</name>
<accession>A0ABC8ABN9</accession>
<dbReference type="RefSeq" id="WP_031336313.1">
    <property type="nucleotide sequence ID" value="NZ_CP009790.1"/>
</dbReference>
<dbReference type="Pfam" id="PF01863">
    <property type="entry name" value="YgjP-like"/>
    <property type="match status" value="1"/>
</dbReference>
<evidence type="ECO:0000313" key="2">
    <source>
        <dbReference type="EMBL" id="ALR05880.1"/>
    </source>
</evidence>
<dbReference type="Proteomes" id="UP000196980">
    <property type="component" value="Chromosome"/>
</dbReference>
<proteinExistence type="predicted"/>
<feature type="domain" description="YgjP-like metallopeptidase" evidence="1">
    <location>
        <begin position="45"/>
        <end position="247"/>
    </location>
</feature>
<dbReference type="PANTHER" id="PTHR30399">
    <property type="entry name" value="UNCHARACTERIZED PROTEIN YGJP"/>
    <property type="match status" value="1"/>
</dbReference>
<sequence length="266" mass="30819">MLGALFADSSCLMPPPTNQFKHDNIPLQTQGCEINVLCVRNPRARRIKLSVDERGVRLILPPCADLDAGTRFLLEQRAWIETQMARYASGTAATIPLRRGETTALPLRDQQLPLHWHESRYTRLELDAHGLQFYITTHTNDNTLRHTLREFYEVQARVDISDWLRKYLPGLPRPPTRVRLKPMSSQWGSLATAGHMALDLALVLGRPSAFEYVVVHELCHLIQANHSPAFWREVECRFPLWREERDYFHLKGRILKAQLRRLLQTE</sequence>
<organism evidence="2 3">
    <name type="scientific">Xylella fastidiosa</name>
    <dbReference type="NCBI Taxonomy" id="2371"/>
    <lineage>
        <taxon>Bacteria</taxon>
        <taxon>Pseudomonadati</taxon>
        <taxon>Pseudomonadota</taxon>
        <taxon>Gammaproteobacteria</taxon>
        <taxon>Lysobacterales</taxon>
        <taxon>Lysobacteraceae</taxon>
        <taxon>Xylella</taxon>
    </lineage>
</organism>
<evidence type="ECO:0000313" key="3">
    <source>
        <dbReference type="Proteomes" id="UP000196980"/>
    </source>
</evidence>
<dbReference type="Gene3D" id="3.30.2010.10">
    <property type="entry name" value="Metalloproteases ('zincins'), catalytic domain"/>
    <property type="match status" value="1"/>
</dbReference>
<dbReference type="CDD" id="cd07344">
    <property type="entry name" value="M48_yhfN_like"/>
    <property type="match status" value="1"/>
</dbReference>
<gene>
    <name evidence="2" type="ORF">XFHB_02320</name>
</gene>
<dbReference type="AlphaFoldDB" id="A0ABC8ABN9"/>